<evidence type="ECO:0000259" key="3">
    <source>
        <dbReference type="PROSITE" id="PS50801"/>
    </source>
</evidence>
<dbReference type="InterPro" id="IPR030802">
    <property type="entry name" value="Permease_MalE"/>
</dbReference>
<dbReference type="SUPFAM" id="SSF52091">
    <property type="entry name" value="SpoIIaa-like"/>
    <property type="match status" value="1"/>
</dbReference>
<evidence type="ECO:0000313" key="4">
    <source>
        <dbReference type="EMBL" id="SHO67095.1"/>
    </source>
</evidence>
<dbReference type="PROSITE" id="PS50801">
    <property type="entry name" value="STAS"/>
    <property type="match status" value="1"/>
</dbReference>
<comment type="similarity">
    <text evidence="2">Belongs to the MlaE permease family.</text>
</comment>
<dbReference type="EMBL" id="FRXO01000010">
    <property type="protein sequence ID" value="SHO67095.1"/>
    <property type="molecule type" value="Genomic_DNA"/>
</dbReference>
<keyword evidence="2" id="KW-1133">Transmembrane helix</keyword>
<dbReference type="NCBIfam" id="TIGR00056">
    <property type="entry name" value="MlaE family lipid ABC transporter permease subunit"/>
    <property type="match status" value="1"/>
</dbReference>
<reference evidence="4 5" key="1">
    <citation type="submission" date="2016-12" db="EMBL/GenBank/DDBJ databases">
        <authorList>
            <person name="Song W.-J."/>
            <person name="Kurnit D.M."/>
        </authorList>
    </citation>
    <scope>NUCLEOTIDE SEQUENCE [LARGE SCALE GENOMIC DNA]</scope>
    <source>
        <strain evidence="4 5">DSM 19599</strain>
    </source>
</reference>
<keyword evidence="2" id="KW-0472">Membrane</keyword>
<dbReference type="CDD" id="cd07043">
    <property type="entry name" value="STAS_anti-anti-sigma_factors"/>
    <property type="match status" value="1"/>
</dbReference>
<dbReference type="AlphaFoldDB" id="A0A1M7ZQD0"/>
<dbReference type="GO" id="GO:0043190">
    <property type="term" value="C:ATP-binding cassette (ABC) transporter complex"/>
    <property type="evidence" value="ECO:0007669"/>
    <property type="project" value="InterPro"/>
</dbReference>
<dbReference type="InterPro" id="IPR058548">
    <property type="entry name" value="MlaB-like_STAS"/>
</dbReference>
<dbReference type="STRING" id="1123029.SAMN02745172_03759"/>
<comment type="function">
    <text evidence="1">Could be part of an ABC transporter complex.</text>
</comment>
<dbReference type="InterPro" id="IPR002645">
    <property type="entry name" value="STAS_dom"/>
</dbReference>
<organism evidence="4 5">
    <name type="scientific">Pseudoxanthobacter soli DSM 19599</name>
    <dbReference type="NCBI Taxonomy" id="1123029"/>
    <lineage>
        <taxon>Bacteria</taxon>
        <taxon>Pseudomonadati</taxon>
        <taxon>Pseudomonadota</taxon>
        <taxon>Alphaproteobacteria</taxon>
        <taxon>Hyphomicrobiales</taxon>
        <taxon>Segnochrobactraceae</taxon>
        <taxon>Pseudoxanthobacter</taxon>
    </lineage>
</organism>
<feature type="transmembrane region" description="Helical" evidence="2">
    <location>
        <begin position="135"/>
        <end position="154"/>
    </location>
</feature>
<feature type="transmembrane region" description="Helical" evidence="2">
    <location>
        <begin position="358"/>
        <end position="379"/>
    </location>
</feature>
<dbReference type="GO" id="GO:0005548">
    <property type="term" value="F:phospholipid transporter activity"/>
    <property type="evidence" value="ECO:0007669"/>
    <property type="project" value="TreeGrafter"/>
</dbReference>
<protein>
    <submittedName>
        <fullName evidence="4">Phospholipid/cholesterol/gamma-HCH transport system permease protein</fullName>
    </submittedName>
</protein>
<dbReference type="OrthoDB" id="9805022at2"/>
<dbReference type="Pfam" id="PF02405">
    <property type="entry name" value="MlaE"/>
    <property type="match status" value="1"/>
</dbReference>
<comment type="subcellular location">
    <subcellularLocation>
        <location evidence="2">Cell inner membrane</location>
        <topology evidence="2">Multi-pass membrane protein</topology>
    </subcellularLocation>
</comment>
<feature type="transmembrane region" description="Helical" evidence="2">
    <location>
        <begin position="268"/>
        <end position="298"/>
    </location>
</feature>
<keyword evidence="2" id="KW-0812">Transmembrane</keyword>
<name>A0A1M7ZQD0_9HYPH</name>
<feature type="transmembrane region" description="Helical" evidence="2">
    <location>
        <begin position="175"/>
        <end position="198"/>
    </location>
</feature>
<dbReference type="InterPro" id="IPR036513">
    <property type="entry name" value="STAS_dom_sf"/>
</dbReference>
<dbReference type="RefSeq" id="WP_073631582.1">
    <property type="nucleotide sequence ID" value="NZ_FRXO01000010.1"/>
</dbReference>
<dbReference type="Pfam" id="PF13466">
    <property type="entry name" value="STAS_2"/>
    <property type="match status" value="1"/>
</dbReference>
<feature type="transmembrane region" description="Helical" evidence="2">
    <location>
        <begin position="318"/>
        <end position="338"/>
    </location>
</feature>
<evidence type="ECO:0000256" key="2">
    <source>
        <dbReference type="RuleBase" id="RU362044"/>
    </source>
</evidence>
<evidence type="ECO:0000256" key="1">
    <source>
        <dbReference type="ARBA" id="ARBA00003787"/>
    </source>
</evidence>
<sequence length="381" mass="40671">MSVAVARQPQLDVQANDDAAVIAVSGDWVIAAGRMAEDAIDAVSLPGCTRVRMDFADLAELDTSGAWLLHRLRAHLEYAGVRVELVNLEPLRAKLLAEVGFRTPVPWVPPRRGRFSLLSIPEGVGRTTMSVLADAAAVTNVLGAFVIAIGGIFVGRTRLRMPSIISNLDRVGFGAVPIMVLMSFLIGAIICQQGAFYLRRFGADLYVVDLVGVLVLREMGVLLTAIMFAGRSGSAFTAEIGSMKMREEIDAMKVIGVSPIEVLILPRLIALMIALPILTFISDMAALVGAGLTMWSYLGVPPDTFITQLQVAVDIPTLMVGLYKAPMMALIIGLISCVEGMKVGGSAESLGRQTTTSVVKSIFMVIFVDGVFAVFFATVGI</sequence>
<feature type="transmembrane region" description="Helical" evidence="2">
    <location>
        <begin position="210"/>
        <end position="230"/>
    </location>
</feature>
<keyword evidence="2" id="KW-0997">Cell inner membrane</keyword>
<keyword evidence="5" id="KW-1185">Reference proteome</keyword>
<dbReference type="Gene3D" id="3.30.750.24">
    <property type="entry name" value="STAS domain"/>
    <property type="match status" value="1"/>
</dbReference>
<dbReference type="PANTHER" id="PTHR30188:SF3">
    <property type="entry name" value="ABC TRANSPORTER PERMEASE"/>
    <property type="match status" value="1"/>
</dbReference>
<dbReference type="Proteomes" id="UP000186406">
    <property type="component" value="Unassembled WGS sequence"/>
</dbReference>
<keyword evidence="2" id="KW-1003">Cell membrane</keyword>
<dbReference type="PANTHER" id="PTHR30188">
    <property type="entry name" value="ABC TRANSPORTER PERMEASE PROTEIN-RELATED"/>
    <property type="match status" value="1"/>
</dbReference>
<evidence type="ECO:0000313" key="5">
    <source>
        <dbReference type="Proteomes" id="UP000186406"/>
    </source>
</evidence>
<gene>
    <name evidence="4" type="ORF">SAMN02745172_03759</name>
</gene>
<accession>A0A1M7ZQD0</accession>
<feature type="domain" description="STAS" evidence="3">
    <location>
        <begin position="9"/>
        <end position="101"/>
    </location>
</feature>
<dbReference type="InterPro" id="IPR003453">
    <property type="entry name" value="ABC_MlaE_roteobac"/>
</dbReference>
<proteinExistence type="inferred from homology"/>